<organism evidence="1 2">
    <name type="scientific">Trapa incisa</name>
    <dbReference type="NCBI Taxonomy" id="236973"/>
    <lineage>
        <taxon>Eukaryota</taxon>
        <taxon>Viridiplantae</taxon>
        <taxon>Streptophyta</taxon>
        <taxon>Embryophyta</taxon>
        <taxon>Tracheophyta</taxon>
        <taxon>Spermatophyta</taxon>
        <taxon>Magnoliopsida</taxon>
        <taxon>eudicotyledons</taxon>
        <taxon>Gunneridae</taxon>
        <taxon>Pentapetalae</taxon>
        <taxon>rosids</taxon>
        <taxon>malvids</taxon>
        <taxon>Myrtales</taxon>
        <taxon>Lythraceae</taxon>
        <taxon>Trapa</taxon>
    </lineage>
</organism>
<keyword evidence="2" id="KW-1185">Reference proteome</keyword>
<accession>A0AAN7LGJ7</accession>
<proteinExistence type="predicted"/>
<comment type="caution">
    <text evidence="1">The sequence shown here is derived from an EMBL/GenBank/DDBJ whole genome shotgun (WGS) entry which is preliminary data.</text>
</comment>
<dbReference type="Proteomes" id="UP001345219">
    <property type="component" value="Chromosome 13"/>
</dbReference>
<dbReference type="AlphaFoldDB" id="A0AAN7LGJ7"/>
<evidence type="ECO:0000313" key="1">
    <source>
        <dbReference type="EMBL" id="KAK4780805.1"/>
    </source>
</evidence>
<gene>
    <name evidence="1" type="ORF">SAY87_016911</name>
</gene>
<dbReference type="EMBL" id="JAXIOK010000001">
    <property type="protein sequence ID" value="KAK4780805.1"/>
    <property type="molecule type" value="Genomic_DNA"/>
</dbReference>
<protein>
    <submittedName>
        <fullName evidence="1">Uncharacterized protein</fullName>
    </submittedName>
</protein>
<reference evidence="1 2" key="1">
    <citation type="journal article" date="2023" name="Hortic Res">
        <title>Pangenome of water caltrop reveals structural variations and asymmetric subgenome divergence after allopolyploidization.</title>
        <authorList>
            <person name="Zhang X."/>
            <person name="Chen Y."/>
            <person name="Wang L."/>
            <person name="Yuan Y."/>
            <person name="Fang M."/>
            <person name="Shi L."/>
            <person name="Lu R."/>
            <person name="Comes H.P."/>
            <person name="Ma Y."/>
            <person name="Chen Y."/>
            <person name="Huang G."/>
            <person name="Zhou Y."/>
            <person name="Zheng Z."/>
            <person name="Qiu Y."/>
        </authorList>
    </citation>
    <scope>NUCLEOTIDE SEQUENCE [LARGE SCALE GENOMIC DNA]</scope>
    <source>
        <tissue evidence="1">Roots</tissue>
    </source>
</reference>
<name>A0AAN7LGJ7_9MYRT</name>
<sequence>MPRWAFWGGDRDSSIDDAMKFNFNLLGQNEPRPAIIIDRERQTERHWRCDHQIKPLTELWVADANARNNVPIAFSVKEMSCLWVMLYETAREERRERSLS</sequence>
<evidence type="ECO:0000313" key="2">
    <source>
        <dbReference type="Proteomes" id="UP001345219"/>
    </source>
</evidence>